<dbReference type="InterPro" id="IPR016024">
    <property type="entry name" value="ARM-type_fold"/>
</dbReference>
<evidence type="ECO:0000313" key="1">
    <source>
        <dbReference type="EMBL" id="GAA3710501.1"/>
    </source>
</evidence>
<gene>
    <name evidence="1" type="ORF">GCM10022224_090000</name>
</gene>
<dbReference type="EMBL" id="BAAAZP010000208">
    <property type="protein sequence ID" value="GAA3710501.1"/>
    <property type="molecule type" value="Genomic_DNA"/>
</dbReference>
<protein>
    <recommendedName>
        <fullName evidence="3">HEAT repeat-containing protein</fullName>
    </recommendedName>
</protein>
<comment type="caution">
    <text evidence="1">The sequence shown here is derived from an EMBL/GenBank/DDBJ whole genome shotgun (WGS) entry which is preliminary data.</text>
</comment>
<sequence>MARHLRTDCALWSASEALAALGAATTRDEKLTLVYAAAPAATEQQGDQVAAAFQDVARDPDAGVRQSVIIATGYLPHPGLVDLVRRLRDGDPVEHVRKNAEILLTALS</sequence>
<dbReference type="SUPFAM" id="SSF48371">
    <property type="entry name" value="ARM repeat"/>
    <property type="match status" value="1"/>
</dbReference>
<organism evidence="1 2">
    <name type="scientific">Nonomuraea antimicrobica</name>
    <dbReference type="NCBI Taxonomy" id="561173"/>
    <lineage>
        <taxon>Bacteria</taxon>
        <taxon>Bacillati</taxon>
        <taxon>Actinomycetota</taxon>
        <taxon>Actinomycetes</taxon>
        <taxon>Streptosporangiales</taxon>
        <taxon>Streptosporangiaceae</taxon>
        <taxon>Nonomuraea</taxon>
    </lineage>
</organism>
<name>A0ABP7E0C8_9ACTN</name>
<reference evidence="2" key="1">
    <citation type="journal article" date="2019" name="Int. J. Syst. Evol. Microbiol.">
        <title>The Global Catalogue of Microorganisms (GCM) 10K type strain sequencing project: providing services to taxonomists for standard genome sequencing and annotation.</title>
        <authorList>
            <consortium name="The Broad Institute Genomics Platform"/>
            <consortium name="The Broad Institute Genome Sequencing Center for Infectious Disease"/>
            <person name="Wu L."/>
            <person name="Ma J."/>
        </authorList>
    </citation>
    <scope>NUCLEOTIDE SEQUENCE [LARGE SCALE GENOMIC DNA]</scope>
    <source>
        <strain evidence="2">JCM 16904</strain>
    </source>
</reference>
<keyword evidence="2" id="KW-1185">Reference proteome</keyword>
<dbReference type="Gene3D" id="1.25.10.10">
    <property type="entry name" value="Leucine-rich Repeat Variant"/>
    <property type="match status" value="1"/>
</dbReference>
<dbReference type="Proteomes" id="UP001500902">
    <property type="component" value="Unassembled WGS sequence"/>
</dbReference>
<evidence type="ECO:0008006" key="3">
    <source>
        <dbReference type="Google" id="ProtNLM"/>
    </source>
</evidence>
<accession>A0ABP7E0C8</accession>
<proteinExistence type="predicted"/>
<dbReference type="RefSeq" id="WP_344893565.1">
    <property type="nucleotide sequence ID" value="NZ_BAAAZP010000208.1"/>
</dbReference>
<evidence type="ECO:0000313" key="2">
    <source>
        <dbReference type="Proteomes" id="UP001500902"/>
    </source>
</evidence>
<dbReference type="InterPro" id="IPR011989">
    <property type="entry name" value="ARM-like"/>
</dbReference>